<sequence length="725" mass="79347">MFDMGSNWPEAESHDGVAQVKLPGWSARVLGHAHLEGPDGQRVRMDRRAATLLAYLGMEGPASKAAVSHLLWPDSPPASVRNNMRQLLRRLRLSCGGTDLVDGDSHRLGLSPDVTLDLARLKCAAGKPLSSDVLQALLQGTGVGLLTGVSFDDCDELSRWLDGARAAVEGWVRNAREAEVQHRMDARDWPTALALAQAWVQHEPESEQAGRHLIRLHYLRGDRGAALAAFERLRSTLSHDLGVSPMPETLTLVRNIEKDAAWTASPQPTRAPLPMSVMRPPVLAGRQHALRQLQEGLEAGQLLFVAGDAGSGKTRLAEEFAASVGTWFRLEARPGDQEVPYASQTRAVRAHLARRPGIVMPDWVRTELSRIVPELGNGTALPPLASEADELRFYEAHAEAMTLLHEGDQVIVVDDVQYWDQASAKLFMYSLARLMERKYEAPARAPAFIDCYRKGELPPYSEANVRKLVDTGLARVIEVGPLALEEVRQLLAGLELPGAEPHAEALTRYTGGNPLYIVETLKHLIETDALHRDWPRRLPPPGRVGPLIQRRLERLTPLARLTAQLAARADLHFRAALAPEALQVSVAELHAALSELESAQLLVAERFTHDLVLEAVHASVSDSAARFLHGRLARVFERDGAPAIILAHHWMEAGQEDRALPFLLAAAHADEQLLPKGQAAGHYARAAALLEAAGRGYEAANARAAESRCRQSESKSTQGASRVER</sequence>
<accession>A0AAE6G0F6</accession>
<dbReference type="Pfam" id="PF13191">
    <property type="entry name" value="AAA_16"/>
    <property type="match status" value="1"/>
</dbReference>
<evidence type="ECO:0000259" key="4">
    <source>
        <dbReference type="SMART" id="SM01043"/>
    </source>
</evidence>
<dbReference type="PANTHER" id="PTHR35807">
    <property type="entry name" value="TRANSCRIPTIONAL REGULATOR REDD-RELATED"/>
    <property type="match status" value="1"/>
</dbReference>
<feature type="compositionally biased region" description="Polar residues" evidence="3">
    <location>
        <begin position="714"/>
        <end position="725"/>
    </location>
</feature>
<dbReference type="AlphaFoldDB" id="A0AAE6G0F6"/>
<keyword evidence="1" id="KW-0805">Transcription regulation</keyword>
<protein>
    <submittedName>
        <fullName evidence="5">AAA family ATPase</fullName>
    </submittedName>
</protein>
<dbReference type="EMBL" id="CP017174">
    <property type="protein sequence ID" value="QDE68583.1"/>
    <property type="molecule type" value="Genomic_DNA"/>
</dbReference>
<gene>
    <name evidence="5" type="ORF">BHS09_17210</name>
</gene>
<feature type="domain" description="Bacterial transcriptional activator" evidence="4">
    <location>
        <begin position="116"/>
        <end position="257"/>
    </location>
</feature>
<dbReference type="Gene3D" id="1.10.10.10">
    <property type="entry name" value="Winged helix-like DNA-binding domain superfamily/Winged helix DNA-binding domain"/>
    <property type="match status" value="1"/>
</dbReference>
<reference evidence="5 6" key="1">
    <citation type="journal article" date="2019" name="Science">
        <title>Social genes are selection hotspots in kin groups of a soil microbe.</title>
        <authorList>
            <person name="Wielgoss S."/>
            <person name="Wolfensberger R."/>
            <person name="Sun L."/>
            <person name="Fiegna F."/>
            <person name="Velicer G.J."/>
        </authorList>
    </citation>
    <scope>NUCLEOTIDE SEQUENCE [LARGE SCALE GENOMIC DNA]</scope>
    <source>
        <strain evidence="5 6">MC3.5.9c15</strain>
    </source>
</reference>
<proteinExistence type="predicted"/>
<dbReference type="SUPFAM" id="SSF48452">
    <property type="entry name" value="TPR-like"/>
    <property type="match status" value="1"/>
</dbReference>
<keyword evidence="2" id="KW-0804">Transcription</keyword>
<dbReference type="InterPro" id="IPR051677">
    <property type="entry name" value="AfsR-DnrI-RedD_regulator"/>
</dbReference>
<dbReference type="Gene3D" id="1.25.40.10">
    <property type="entry name" value="Tetratricopeptide repeat domain"/>
    <property type="match status" value="1"/>
</dbReference>
<dbReference type="GO" id="GO:0003677">
    <property type="term" value="F:DNA binding"/>
    <property type="evidence" value="ECO:0007669"/>
    <property type="project" value="TreeGrafter"/>
</dbReference>
<evidence type="ECO:0000313" key="6">
    <source>
        <dbReference type="Proteomes" id="UP000320179"/>
    </source>
</evidence>
<name>A0AAE6G0F6_MYXXA</name>
<dbReference type="Proteomes" id="UP000320179">
    <property type="component" value="Chromosome"/>
</dbReference>
<dbReference type="InterPro" id="IPR005158">
    <property type="entry name" value="BTAD"/>
</dbReference>
<dbReference type="GO" id="GO:0006355">
    <property type="term" value="P:regulation of DNA-templated transcription"/>
    <property type="evidence" value="ECO:0007669"/>
    <property type="project" value="TreeGrafter"/>
</dbReference>
<organism evidence="5 6">
    <name type="scientific">Myxococcus xanthus</name>
    <dbReference type="NCBI Taxonomy" id="34"/>
    <lineage>
        <taxon>Bacteria</taxon>
        <taxon>Pseudomonadati</taxon>
        <taxon>Myxococcota</taxon>
        <taxon>Myxococcia</taxon>
        <taxon>Myxococcales</taxon>
        <taxon>Cystobacterineae</taxon>
        <taxon>Myxococcaceae</taxon>
        <taxon>Myxococcus</taxon>
    </lineage>
</organism>
<dbReference type="SUPFAM" id="SSF52540">
    <property type="entry name" value="P-loop containing nucleoside triphosphate hydrolases"/>
    <property type="match status" value="1"/>
</dbReference>
<evidence type="ECO:0000256" key="3">
    <source>
        <dbReference type="SAM" id="MobiDB-lite"/>
    </source>
</evidence>
<dbReference type="InterPro" id="IPR011990">
    <property type="entry name" value="TPR-like_helical_dom_sf"/>
</dbReference>
<dbReference type="PANTHER" id="PTHR35807:SF1">
    <property type="entry name" value="TRANSCRIPTIONAL REGULATOR REDD"/>
    <property type="match status" value="1"/>
</dbReference>
<feature type="region of interest" description="Disordered" evidence="3">
    <location>
        <begin position="701"/>
        <end position="725"/>
    </location>
</feature>
<evidence type="ECO:0000256" key="1">
    <source>
        <dbReference type="ARBA" id="ARBA00023015"/>
    </source>
</evidence>
<dbReference type="InterPro" id="IPR036388">
    <property type="entry name" value="WH-like_DNA-bd_sf"/>
</dbReference>
<evidence type="ECO:0000256" key="2">
    <source>
        <dbReference type="ARBA" id="ARBA00023163"/>
    </source>
</evidence>
<dbReference type="Pfam" id="PF03704">
    <property type="entry name" value="BTAD"/>
    <property type="match status" value="1"/>
</dbReference>
<evidence type="ECO:0000313" key="5">
    <source>
        <dbReference type="EMBL" id="QDE68583.1"/>
    </source>
</evidence>
<dbReference type="InterPro" id="IPR041664">
    <property type="entry name" value="AAA_16"/>
</dbReference>
<dbReference type="SMART" id="SM01043">
    <property type="entry name" value="BTAD"/>
    <property type="match status" value="1"/>
</dbReference>
<dbReference type="InterPro" id="IPR027417">
    <property type="entry name" value="P-loop_NTPase"/>
</dbReference>
<dbReference type="Gene3D" id="3.40.50.300">
    <property type="entry name" value="P-loop containing nucleotide triphosphate hydrolases"/>
    <property type="match status" value="1"/>
</dbReference>
<dbReference type="RefSeq" id="WP_140798417.1">
    <property type="nucleotide sequence ID" value="NZ_CP017173.1"/>
</dbReference>